<organism evidence="1 2">
    <name type="scientific">Achlya hypogyna</name>
    <name type="common">Oomycete</name>
    <name type="synonym">Protoachlya hypogyna</name>
    <dbReference type="NCBI Taxonomy" id="1202772"/>
    <lineage>
        <taxon>Eukaryota</taxon>
        <taxon>Sar</taxon>
        <taxon>Stramenopiles</taxon>
        <taxon>Oomycota</taxon>
        <taxon>Saprolegniomycetes</taxon>
        <taxon>Saprolegniales</taxon>
        <taxon>Achlyaceae</taxon>
        <taxon>Achlya</taxon>
    </lineage>
</organism>
<evidence type="ECO:0000313" key="1">
    <source>
        <dbReference type="EMBL" id="OQR93859.1"/>
    </source>
</evidence>
<accession>A0A1V9Z799</accession>
<keyword evidence="2" id="KW-1185">Reference proteome</keyword>
<comment type="caution">
    <text evidence="1">The sequence shown here is derived from an EMBL/GenBank/DDBJ whole genome shotgun (WGS) entry which is preliminary data.</text>
</comment>
<proteinExistence type="predicted"/>
<dbReference type="AlphaFoldDB" id="A0A1V9Z799"/>
<dbReference type="EMBL" id="JNBR01000393">
    <property type="protein sequence ID" value="OQR93859.1"/>
    <property type="molecule type" value="Genomic_DNA"/>
</dbReference>
<name>A0A1V9Z799_ACHHY</name>
<dbReference type="Proteomes" id="UP000243579">
    <property type="component" value="Unassembled WGS sequence"/>
</dbReference>
<reference evidence="1 2" key="1">
    <citation type="journal article" date="2014" name="Genome Biol. Evol.">
        <title>The secreted proteins of Achlya hypogyna and Thraustotheca clavata identify the ancestral oomycete secretome and reveal gene acquisitions by horizontal gene transfer.</title>
        <authorList>
            <person name="Misner I."/>
            <person name="Blouin N."/>
            <person name="Leonard G."/>
            <person name="Richards T.A."/>
            <person name="Lane C.E."/>
        </authorList>
    </citation>
    <scope>NUCLEOTIDE SEQUENCE [LARGE SCALE GENOMIC DNA]</scope>
    <source>
        <strain evidence="1 2">ATCC 48635</strain>
    </source>
</reference>
<gene>
    <name evidence="1" type="ORF">ACHHYP_02189</name>
</gene>
<protein>
    <submittedName>
        <fullName evidence="1">Uncharacterized protein</fullName>
    </submittedName>
</protein>
<evidence type="ECO:0000313" key="2">
    <source>
        <dbReference type="Proteomes" id="UP000243579"/>
    </source>
</evidence>
<dbReference type="OrthoDB" id="10331731at2759"/>
<sequence>MTLDELYILEHALRVAPGRPSLLASLWALLRPTSAPCIDVFSEEFALFSSKRTFRPARVVLDQPLHRLMNGKRVMALRHIRSVIPIHAPGQHPEWRVLVQDDVELETWTLGFVAESSLRAWLSELTQVLAATHCHDCHVRDVVPLTPQ</sequence>